<reference evidence="2 3" key="1">
    <citation type="submission" date="2019-11" db="EMBL/GenBank/DDBJ databases">
        <title>Draft genome of Amycolatopsis RM579.</title>
        <authorList>
            <person name="Duangmal K."/>
            <person name="Mingma R."/>
        </authorList>
    </citation>
    <scope>NUCLEOTIDE SEQUENCE [LARGE SCALE GENOMIC DNA]</scope>
    <source>
        <strain evidence="2 3">RM579</strain>
    </source>
</reference>
<evidence type="ECO:0000313" key="2">
    <source>
        <dbReference type="EMBL" id="MTD59655.1"/>
    </source>
</evidence>
<dbReference type="Pfam" id="PF08279">
    <property type="entry name" value="HTH_11"/>
    <property type="match status" value="1"/>
</dbReference>
<dbReference type="InterPro" id="IPR013196">
    <property type="entry name" value="HTH_11"/>
</dbReference>
<dbReference type="InterPro" id="IPR036388">
    <property type="entry name" value="WH-like_DNA-bd_sf"/>
</dbReference>
<keyword evidence="3" id="KW-1185">Reference proteome</keyword>
<name>A0A6N7ZD71_9PSEU</name>
<comment type="caution">
    <text evidence="2">The sequence shown here is derived from an EMBL/GenBank/DDBJ whole genome shotgun (WGS) entry which is preliminary data.</text>
</comment>
<proteinExistence type="predicted"/>
<dbReference type="AlphaFoldDB" id="A0A6N7ZD71"/>
<evidence type="ECO:0000259" key="1">
    <source>
        <dbReference type="Pfam" id="PF08279"/>
    </source>
</evidence>
<dbReference type="Proteomes" id="UP000440096">
    <property type="component" value="Unassembled WGS sequence"/>
</dbReference>
<dbReference type="EMBL" id="WMBA01000127">
    <property type="protein sequence ID" value="MTD59655.1"/>
    <property type="molecule type" value="Genomic_DNA"/>
</dbReference>
<gene>
    <name evidence="2" type="ORF">GKO32_37580</name>
</gene>
<accession>A0A6N7ZD71</accession>
<organism evidence="2 3">
    <name type="scientific">Amycolatopsis pithecellobii</name>
    <dbReference type="NCBI Taxonomy" id="664692"/>
    <lineage>
        <taxon>Bacteria</taxon>
        <taxon>Bacillati</taxon>
        <taxon>Actinomycetota</taxon>
        <taxon>Actinomycetes</taxon>
        <taxon>Pseudonocardiales</taxon>
        <taxon>Pseudonocardiaceae</taxon>
        <taxon>Amycolatopsis</taxon>
    </lineage>
</organism>
<dbReference type="Gene3D" id="1.10.10.10">
    <property type="entry name" value="Winged helix-like DNA-binding domain superfamily/Winged helix DNA-binding domain"/>
    <property type="match status" value="1"/>
</dbReference>
<evidence type="ECO:0000313" key="3">
    <source>
        <dbReference type="Proteomes" id="UP000440096"/>
    </source>
</evidence>
<dbReference type="RefSeq" id="WP_154761678.1">
    <property type="nucleotide sequence ID" value="NZ_WMBA01000127.1"/>
</dbReference>
<feature type="domain" description="Helix-turn-helix type 11" evidence="1">
    <location>
        <begin position="19"/>
        <end position="51"/>
    </location>
</feature>
<protein>
    <submittedName>
        <fullName evidence="2">HTH domain-containing protein</fullName>
    </submittedName>
</protein>
<feature type="non-terminal residue" evidence="2">
    <location>
        <position position="1"/>
    </location>
</feature>
<sequence>EAARHRPYRPRAGRTTPRRERDAAIVKLTRFGLTAREIAQRLGCTRRTVVRGRARHRVVNPCSS</sequence>